<evidence type="ECO:0000313" key="2">
    <source>
        <dbReference type="Proteomes" id="UP000814128"/>
    </source>
</evidence>
<reference evidence="1" key="1">
    <citation type="submission" date="2021-02" db="EMBL/GenBank/DDBJ databases">
        <authorList>
            <consortium name="DOE Joint Genome Institute"/>
            <person name="Ahrendt S."/>
            <person name="Looney B.P."/>
            <person name="Miyauchi S."/>
            <person name="Morin E."/>
            <person name="Drula E."/>
            <person name="Courty P.E."/>
            <person name="Chicoki N."/>
            <person name="Fauchery L."/>
            <person name="Kohler A."/>
            <person name="Kuo A."/>
            <person name="Labutti K."/>
            <person name="Pangilinan J."/>
            <person name="Lipzen A."/>
            <person name="Riley R."/>
            <person name="Andreopoulos W."/>
            <person name="He G."/>
            <person name="Johnson J."/>
            <person name="Barry K.W."/>
            <person name="Grigoriev I.V."/>
            <person name="Nagy L."/>
            <person name="Hibbett D."/>
            <person name="Henrissat B."/>
            <person name="Matheny P.B."/>
            <person name="Labbe J."/>
            <person name="Martin F."/>
        </authorList>
    </citation>
    <scope>NUCLEOTIDE SEQUENCE</scope>
    <source>
        <strain evidence="1">EC-137</strain>
    </source>
</reference>
<dbReference type="Proteomes" id="UP000814128">
    <property type="component" value="Unassembled WGS sequence"/>
</dbReference>
<organism evidence="1 2">
    <name type="scientific">Vararia minispora EC-137</name>
    <dbReference type="NCBI Taxonomy" id="1314806"/>
    <lineage>
        <taxon>Eukaryota</taxon>
        <taxon>Fungi</taxon>
        <taxon>Dikarya</taxon>
        <taxon>Basidiomycota</taxon>
        <taxon>Agaricomycotina</taxon>
        <taxon>Agaricomycetes</taxon>
        <taxon>Russulales</taxon>
        <taxon>Lachnocladiaceae</taxon>
        <taxon>Vararia</taxon>
    </lineage>
</organism>
<dbReference type="EMBL" id="MU273489">
    <property type="protein sequence ID" value="KAI0035109.1"/>
    <property type="molecule type" value="Genomic_DNA"/>
</dbReference>
<comment type="caution">
    <text evidence="1">The sequence shown here is derived from an EMBL/GenBank/DDBJ whole genome shotgun (WGS) entry which is preliminary data.</text>
</comment>
<keyword evidence="2" id="KW-1185">Reference proteome</keyword>
<reference evidence="1" key="2">
    <citation type="journal article" date="2022" name="New Phytol.">
        <title>Evolutionary transition to the ectomycorrhizal habit in the genomes of a hyperdiverse lineage of mushroom-forming fungi.</title>
        <authorList>
            <person name="Looney B."/>
            <person name="Miyauchi S."/>
            <person name="Morin E."/>
            <person name="Drula E."/>
            <person name="Courty P.E."/>
            <person name="Kohler A."/>
            <person name="Kuo A."/>
            <person name="LaButti K."/>
            <person name="Pangilinan J."/>
            <person name="Lipzen A."/>
            <person name="Riley R."/>
            <person name="Andreopoulos W."/>
            <person name="He G."/>
            <person name="Johnson J."/>
            <person name="Nolan M."/>
            <person name="Tritt A."/>
            <person name="Barry K.W."/>
            <person name="Grigoriev I.V."/>
            <person name="Nagy L.G."/>
            <person name="Hibbett D."/>
            <person name="Henrissat B."/>
            <person name="Matheny P.B."/>
            <person name="Labbe J."/>
            <person name="Martin F.M."/>
        </authorList>
    </citation>
    <scope>NUCLEOTIDE SEQUENCE</scope>
    <source>
        <strain evidence="1">EC-137</strain>
    </source>
</reference>
<proteinExistence type="predicted"/>
<protein>
    <submittedName>
        <fullName evidence="1">Uncharacterized protein</fullName>
    </submittedName>
</protein>
<evidence type="ECO:0000313" key="1">
    <source>
        <dbReference type="EMBL" id="KAI0035109.1"/>
    </source>
</evidence>
<gene>
    <name evidence="1" type="ORF">K488DRAFT_83316</name>
</gene>
<name>A0ACB8QT93_9AGAM</name>
<sequence>MASRLFVSSCAPRLSSPAAHTLVRYASRKEAVVDPVKETIRRTLYPPNIRNRASPTGTWRPDVAQALQIAIPSRQAHETIERAWKLHLRHVRKKREAELQRKFECMRRAMDELARIDVTLFEEANRLLDPRHRKEGELEWLKSLKLPQKRAFESRLPGLFPRELRPPTDTPSRDGWKYEFTPVIPAQPKVPKEQSLI</sequence>
<accession>A0ACB8QT93</accession>